<sequence>MSAFKALNVESDNESEDEVDNTKEIQIEDALKLYQTALKCHSEGPQSFEKAAEAYKALFDSEIFKYTESLSEYKRHELFGDSLEFDNILHDDLDAGPVPLAGGNESAPNTLPQILHLSYKNHGQFMLETMQHWLRQHGHLPPHEGTANVLGAMTYFAEALDKEDTDLDLWLRTASVAALLGSRRITRFCLEAVMDGDDELLDSILRLPGLEEGFAGQQLRELVEKLQDSVSLMQAPLSSMRRKKLSDALKRRLNPYPFAPLPSEVVNSGPSETLSGRTPERLFLTPAKWGWAGVGEAILHHYMTEQGGYVEPAPGSSVNITIPPDANVDESSESSDQSNTPPVEEHVPDAPDLTQPETTESASKSAESDGAPTRGDGDVAMDDADKDSTVRNEDGGSATPQERATTQSRKRSTDSAGLPETAEGGRSRSKRLRARETVVEGSAGPDSAGPDLAKQIEDQLSPLILGDQYLFEVVNDIVARLGVEGLGSPKELRDLLTGTDSDSTEANDIDKAACDIYAAIQSGGPKIATVLLSNETVDLGGMSREAGLNAFLGYAKTSISQASAKPALGSERLGRFAHKINAEWLSAKEVALVWLEALLLPGSLPSPSASIQGSRSSYMQYRWTEDLKRHLVQIIVNFDEFIYERLSDRICDLNARVLEARVRGSDYKFSRRDASQTEMVETLFELHLDIYSLIKHPHSGVDSATQIFQSDRLGRWSALARDALQLRSDCDPNVGVDELALRHIWASVFQLSVDEKVQPTYVIFQMEELKAIFQSLDSPVIDLQNNAVMPELSIAAIDRELARISMKDFFLRVFDQDDKDPVAVIESLEPILEPLQDVTETVEPGISGSDEDQVGSQTSSATVGHPVEPPADLRLSHSTPTQEMRKFLDTATVSLRLSLWQRLREAYETIEYAPKVVSCYLRSIETLVGEFKSPSYKECQPAERHVRVMSRLRLIDEILVKILHIIKEDQTAFDCLSFEHLQSSMTAICELLRIMNATNIFEDMLRVGQVPAPRFEGYPNNIFTTITARLHDMQLRAWILQYHLLKEGISQSAEAFTTPSDDQFEFLRHVHYATGVRGFCHSANRTFLRLVKDEMLRLDDVTDGNTRDTEVAQVLYDLYGLKTFVNTLECHEFNTSPELLEKKTAAQLLPFIQSQARKINIKDLPKAELKVTIDKVHGALGRMKDTRDIGLNRKILMNYVKSPVTPISLFNCLKGIGSLSTKYIPPSATVPQSNGWFFMMGNIALNKFRSQKRLVPGPTEDIHIAQAFFMQDLEYSIERWESWYRLAQANDAQIEEAVSWTAEKLNSTSLELVHFQRAAIHCYSMAAACAVADADVAPHTAAKVSQMYTDFGNRVYASSREPFSMNAFNLRESEQKFYSGVTNMQVYQYVPFQPLPYYTAWKFASALFRRAINGNPDKWWNYFMLGKCLWKMYCASENAEADAAARGEPPLATKGPTWVEVIDAFIGAVENLPGKKERREPVLEPHYKLVSIVHKLFQRKAIDHEKGEEILRQNTSYAQNIGGPENADDWERYILAVLKALRGADKSGWHHRMTARAAHVIYDDSNDTMVAYAAKHELTQQMFTKTMALQVWKPENERPGRHFVYTTRYTRFFVQLLVQTADRTNLEALAKRVRKKPHEFFEHSKLWQELCLSYLKLLRRVGKVPDGHEDAVFKVMNNDEFQLQAARVEVWCQDPASQHPVLDVLREAIELKRLNNGLMKPLLIDDLIGDTYALLYATVGPTLAVESAEQQQQAQQTQLPHNTTQTLLQRPVDGPSVAAVMHVQVDGAADGHPNLNMPFAMFHPDQHRHQHPEPTARSRPKVVGRREIQRKAEAAVARPIVPVPIPSAIPIRSPSMGGQPQVILPTRTSPEKPTADAALAQAADDQLANEQLANEQMQLQLQIPNSGTVTATGSVLNAESSVPASVHDSADDESELSELDESEVQEIHDASDVHDPAAIVTSRPMFPNLMANREKTQGKGSDAAESGGGSSELGTTEEK</sequence>
<protein>
    <recommendedName>
        <fullName evidence="4">Histone transcription regulator 3 homolog</fullName>
    </recommendedName>
</protein>
<dbReference type="GO" id="GO:0005634">
    <property type="term" value="C:nucleus"/>
    <property type="evidence" value="ECO:0007669"/>
    <property type="project" value="UniProtKB-SubCell"/>
</dbReference>
<feature type="region of interest" description="Disordered" evidence="6">
    <location>
        <begin position="1"/>
        <end position="21"/>
    </location>
</feature>
<gene>
    <name evidence="7" type="ORF">BCR34DRAFT_515174</name>
</gene>
<comment type="function">
    <text evidence="1">Has a role in a nucleosome assembly pathway that is required for the integrity of heterochromatin and proper chromosome segregation.</text>
</comment>
<keyword evidence="8" id="KW-1185">Reference proteome</keyword>
<dbReference type="STRING" id="1231657.A0A1Y1ZK68"/>
<keyword evidence="5" id="KW-0539">Nucleus</keyword>
<dbReference type="GO" id="GO:0031491">
    <property type="term" value="F:nucleosome binding"/>
    <property type="evidence" value="ECO:0007669"/>
    <property type="project" value="TreeGrafter"/>
</dbReference>
<evidence type="ECO:0000256" key="6">
    <source>
        <dbReference type="SAM" id="MobiDB-lite"/>
    </source>
</evidence>
<organism evidence="7 8">
    <name type="scientific">Clohesyomyces aquaticus</name>
    <dbReference type="NCBI Taxonomy" id="1231657"/>
    <lineage>
        <taxon>Eukaryota</taxon>
        <taxon>Fungi</taxon>
        <taxon>Dikarya</taxon>
        <taxon>Ascomycota</taxon>
        <taxon>Pezizomycotina</taxon>
        <taxon>Dothideomycetes</taxon>
        <taxon>Pleosporomycetidae</taxon>
        <taxon>Pleosporales</taxon>
        <taxon>Lindgomycetaceae</taxon>
        <taxon>Clohesyomyces</taxon>
    </lineage>
</organism>
<dbReference type="EMBL" id="MCFA01000073">
    <property type="protein sequence ID" value="ORY10417.1"/>
    <property type="molecule type" value="Genomic_DNA"/>
</dbReference>
<dbReference type="PANTHER" id="PTHR15502">
    <property type="entry name" value="CALCINEURIN-BINDING PROTEIN CABIN 1-RELATED"/>
    <property type="match status" value="1"/>
</dbReference>
<feature type="region of interest" description="Disordered" evidence="6">
    <location>
        <begin position="842"/>
        <end position="876"/>
    </location>
</feature>
<feature type="compositionally biased region" description="Polar residues" evidence="6">
    <location>
        <begin position="398"/>
        <end position="407"/>
    </location>
</feature>
<feature type="region of interest" description="Disordered" evidence="6">
    <location>
        <begin position="314"/>
        <end position="452"/>
    </location>
</feature>
<proteinExistence type="inferred from homology"/>
<evidence type="ECO:0000313" key="8">
    <source>
        <dbReference type="Proteomes" id="UP000193144"/>
    </source>
</evidence>
<accession>A0A1Y1ZK68</accession>
<comment type="subcellular location">
    <subcellularLocation>
        <location evidence="2">Nucleus</location>
    </subcellularLocation>
</comment>
<dbReference type="Proteomes" id="UP000193144">
    <property type="component" value="Unassembled WGS sequence"/>
</dbReference>
<evidence type="ECO:0000313" key="7">
    <source>
        <dbReference type="EMBL" id="ORY10417.1"/>
    </source>
</evidence>
<comment type="caution">
    <text evidence="7">The sequence shown here is derived from an EMBL/GenBank/DDBJ whole genome shotgun (WGS) entry which is preliminary data.</text>
</comment>
<evidence type="ECO:0000256" key="3">
    <source>
        <dbReference type="ARBA" id="ARBA00007335"/>
    </source>
</evidence>
<evidence type="ECO:0000256" key="5">
    <source>
        <dbReference type="ARBA" id="ARBA00023242"/>
    </source>
</evidence>
<reference evidence="7 8" key="1">
    <citation type="submission" date="2016-07" db="EMBL/GenBank/DDBJ databases">
        <title>Pervasive Adenine N6-methylation of Active Genes in Fungi.</title>
        <authorList>
            <consortium name="DOE Joint Genome Institute"/>
            <person name="Mondo S.J."/>
            <person name="Dannebaum R.O."/>
            <person name="Kuo R.C."/>
            <person name="Labutti K."/>
            <person name="Haridas S."/>
            <person name="Kuo A."/>
            <person name="Salamov A."/>
            <person name="Ahrendt S.R."/>
            <person name="Lipzen A."/>
            <person name="Sullivan W."/>
            <person name="Andreopoulos W.B."/>
            <person name="Clum A."/>
            <person name="Lindquist E."/>
            <person name="Daum C."/>
            <person name="Ramamoorthy G.K."/>
            <person name="Gryganskyi A."/>
            <person name="Culley D."/>
            <person name="Magnuson J.K."/>
            <person name="James T.Y."/>
            <person name="O'Malley M.A."/>
            <person name="Stajich J.E."/>
            <person name="Spatafora J.W."/>
            <person name="Visel A."/>
            <person name="Grigoriev I.V."/>
        </authorList>
    </citation>
    <scope>NUCLEOTIDE SEQUENCE [LARGE SCALE GENOMIC DNA]</scope>
    <source>
        <strain evidence="7 8">CBS 115471</strain>
    </source>
</reference>
<feature type="compositionally biased region" description="Acidic residues" evidence="6">
    <location>
        <begin position="1930"/>
        <end position="1944"/>
    </location>
</feature>
<evidence type="ECO:0000256" key="1">
    <source>
        <dbReference type="ARBA" id="ARBA00002687"/>
    </source>
</evidence>
<feature type="region of interest" description="Disordered" evidence="6">
    <location>
        <begin position="1919"/>
        <end position="1999"/>
    </location>
</feature>
<comment type="similarity">
    <text evidence="3">Belongs to the HIR3 family.</text>
</comment>
<feature type="compositionally biased region" description="Basic and acidic residues" evidence="6">
    <location>
        <begin position="1945"/>
        <end position="1955"/>
    </location>
</feature>
<name>A0A1Y1ZK68_9PLEO</name>
<dbReference type="InterPro" id="IPR033053">
    <property type="entry name" value="Hir3/CABIN1"/>
</dbReference>
<dbReference type="GO" id="GO:0000417">
    <property type="term" value="C:HIR complex"/>
    <property type="evidence" value="ECO:0007669"/>
    <property type="project" value="TreeGrafter"/>
</dbReference>
<dbReference type="OrthoDB" id="77564at2759"/>
<evidence type="ECO:0000256" key="4">
    <source>
        <dbReference type="ARBA" id="ARBA00014848"/>
    </source>
</evidence>
<dbReference type="PANTHER" id="PTHR15502:SF7">
    <property type="entry name" value="CALCINEURIN-BINDING PROTEIN CABIN-1"/>
    <property type="match status" value="1"/>
</dbReference>
<evidence type="ECO:0000256" key="2">
    <source>
        <dbReference type="ARBA" id="ARBA00004123"/>
    </source>
</evidence>
<dbReference type="GO" id="GO:0006325">
    <property type="term" value="P:chromatin organization"/>
    <property type="evidence" value="ECO:0007669"/>
    <property type="project" value="InterPro"/>
</dbReference>